<reference evidence="3" key="1">
    <citation type="journal article" date="2013" name="Genetics">
        <title>The draft genome and transcriptome of Panagrellus redivivus are shaped by the harsh demands of a free-living lifestyle.</title>
        <authorList>
            <person name="Srinivasan J."/>
            <person name="Dillman A.R."/>
            <person name="Macchietto M.G."/>
            <person name="Heikkinen L."/>
            <person name="Lakso M."/>
            <person name="Fracchia K.M."/>
            <person name="Antoshechkin I."/>
            <person name="Mortazavi A."/>
            <person name="Wong G."/>
            <person name="Sternberg P.W."/>
        </authorList>
    </citation>
    <scope>NUCLEOTIDE SEQUENCE [LARGE SCALE GENOMIC DNA]</scope>
    <source>
        <strain evidence="3">MT8872</strain>
    </source>
</reference>
<keyword evidence="2" id="KW-0472">Membrane</keyword>
<keyword evidence="2" id="KW-0812">Transmembrane</keyword>
<name>A0A7E4V062_PANRE</name>
<feature type="compositionally biased region" description="Polar residues" evidence="1">
    <location>
        <begin position="61"/>
        <end position="78"/>
    </location>
</feature>
<dbReference type="WBParaSite" id="Pan_g14908.t1">
    <property type="protein sequence ID" value="Pan_g14908.t1"/>
    <property type="gene ID" value="Pan_g14908"/>
</dbReference>
<feature type="transmembrane region" description="Helical" evidence="2">
    <location>
        <begin position="172"/>
        <end position="193"/>
    </location>
</feature>
<organism evidence="3 4">
    <name type="scientific">Panagrellus redivivus</name>
    <name type="common">Microworm</name>
    <dbReference type="NCBI Taxonomy" id="6233"/>
    <lineage>
        <taxon>Eukaryota</taxon>
        <taxon>Metazoa</taxon>
        <taxon>Ecdysozoa</taxon>
        <taxon>Nematoda</taxon>
        <taxon>Chromadorea</taxon>
        <taxon>Rhabditida</taxon>
        <taxon>Tylenchina</taxon>
        <taxon>Panagrolaimomorpha</taxon>
        <taxon>Panagrolaimoidea</taxon>
        <taxon>Panagrolaimidae</taxon>
        <taxon>Panagrellus</taxon>
    </lineage>
</organism>
<evidence type="ECO:0000313" key="4">
    <source>
        <dbReference type="WBParaSite" id="Pan_g14908.t1"/>
    </source>
</evidence>
<dbReference type="AlphaFoldDB" id="A0A7E4V062"/>
<dbReference type="Proteomes" id="UP000492821">
    <property type="component" value="Unassembled WGS sequence"/>
</dbReference>
<accession>A0A7E4V062</accession>
<proteinExistence type="predicted"/>
<feature type="region of interest" description="Disordered" evidence="1">
    <location>
        <begin position="61"/>
        <end position="110"/>
    </location>
</feature>
<evidence type="ECO:0000256" key="1">
    <source>
        <dbReference type="SAM" id="MobiDB-lite"/>
    </source>
</evidence>
<evidence type="ECO:0000256" key="2">
    <source>
        <dbReference type="SAM" id="Phobius"/>
    </source>
</evidence>
<keyword evidence="2" id="KW-1133">Transmembrane helix</keyword>
<feature type="region of interest" description="Disordered" evidence="1">
    <location>
        <begin position="1"/>
        <end position="31"/>
    </location>
</feature>
<keyword evidence="3" id="KW-1185">Reference proteome</keyword>
<sequence>MAPKPPAGRTQETQAGDEEEFETVDNGAPMETVVKDMTAMTQTMTKAEETPMLSSMTQAVTNPMTTQDTPITAVGGTTSRHKSRDEQASPCPSTAPLQSQTPRIKPKTYRRHRRVVPEEEELLIAHLEPEAMDAGTTQVSEATALSNTIAVSDGAKTKSELKKLSQSHALKGIIVGIAAALLVLQFATTLGIVPPVSRLVATWRNEAATRKALFDSITLLKENAVLAARMKYFDSKEDAENATFPMEDGTYCPVLWSDETWSEWTSYKKDDDGNAFYEKYFTIWVTNPTKLRKDVIKGRRILCPVNVVRISQAEIVSTTESSTDFTDPSTIGFTESTTTAT</sequence>
<evidence type="ECO:0000313" key="3">
    <source>
        <dbReference type="Proteomes" id="UP000492821"/>
    </source>
</evidence>
<reference evidence="4" key="2">
    <citation type="submission" date="2020-10" db="UniProtKB">
        <authorList>
            <consortium name="WormBaseParasite"/>
        </authorList>
    </citation>
    <scope>IDENTIFICATION</scope>
</reference>
<protein>
    <submittedName>
        <fullName evidence="4">Ig-like domain-containing protein</fullName>
    </submittedName>
</protein>
<feature type="compositionally biased region" description="Polar residues" evidence="1">
    <location>
        <begin position="90"/>
        <end position="102"/>
    </location>
</feature>